<organism evidence="1 2">
    <name type="scientific">Batillaria attramentaria</name>
    <dbReference type="NCBI Taxonomy" id="370345"/>
    <lineage>
        <taxon>Eukaryota</taxon>
        <taxon>Metazoa</taxon>
        <taxon>Spiralia</taxon>
        <taxon>Lophotrochozoa</taxon>
        <taxon>Mollusca</taxon>
        <taxon>Gastropoda</taxon>
        <taxon>Caenogastropoda</taxon>
        <taxon>Sorbeoconcha</taxon>
        <taxon>Cerithioidea</taxon>
        <taxon>Batillariidae</taxon>
        <taxon>Batillaria</taxon>
    </lineage>
</organism>
<name>A0ABD0LE31_9CAEN</name>
<proteinExistence type="predicted"/>
<evidence type="ECO:0000313" key="2">
    <source>
        <dbReference type="Proteomes" id="UP001519460"/>
    </source>
</evidence>
<comment type="caution">
    <text evidence="1">The sequence shown here is derived from an EMBL/GenBank/DDBJ whole genome shotgun (WGS) entry which is preliminary data.</text>
</comment>
<evidence type="ECO:0000313" key="1">
    <source>
        <dbReference type="EMBL" id="KAK7497247.1"/>
    </source>
</evidence>
<dbReference type="AlphaFoldDB" id="A0ABD0LE31"/>
<protein>
    <submittedName>
        <fullName evidence="1">Uncharacterized protein</fullName>
    </submittedName>
</protein>
<dbReference type="EMBL" id="JACVVK020000060">
    <property type="protein sequence ID" value="KAK7497247.1"/>
    <property type="molecule type" value="Genomic_DNA"/>
</dbReference>
<gene>
    <name evidence="1" type="ORF">BaRGS_00011541</name>
</gene>
<reference evidence="1 2" key="1">
    <citation type="journal article" date="2023" name="Sci. Data">
        <title>Genome assembly of the Korean intertidal mud-creeper Batillaria attramentaria.</title>
        <authorList>
            <person name="Patra A.K."/>
            <person name="Ho P.T."/>
            <person name="Jun S."/>
            <person name="Lee S.J."/>
            <person name="Kim Y."/>
            <person name="Won Y.J."/>
        </authorList>
    </citation>
    <scope>NUCLEOTIDE SEQUENCE [LARGE SCALE GENOMIC DNA]</scope>
    <source>
        <strain evidence="1">Wonlab-2016</strain>
    </source>
</reference>
<accession>A0ABD0LE31</accession>
<keyword evidence="2" id="KW-1185">Reference proteome</keyword>
<sequence length="111" mass="12102">MCVSVYRSPQGRGLDRQSLTIGLLASRGTSVVSRCQSRKLDCSFEKTSGAVVFCGDWMCCLISWPGELQVDTDADSQVSSVCCKQACFVILPRHDMRGSGENTEETLGRAM</sequence>
<dbReference type="Proteomes" id="UP001519460">
    <property type="component" value="Unassembled WGS sequence"/>
</dbReference>